<name>A0A8A7KN25_9FIRM</name>
<proteinExistence type="predicted"/>
<reference evidence="1" key="1">
    <citation type="submission" date="2019-12" db="EMBL/GenBank/DDBJ databases">
        <authorList>
            <person name="zhang j."/>
            <person name="sun C.M."/>
        </authorList>
    </citation>
    <scope>NUCLEOTIDE SEQUENCE</scope>
    <source>
        <strain evidence="1">NS-1</strain>
    </source>
</reference>
<evidence type="ECO:0000313" key="1">
    <source>
        <dbReference type="EMBL" id="QTL99464.1"/>
    </source>
</evidence>
<protein>
    <submittedName>
        <fullName evidence="1">Uncharacterized protein</fullName>
    </submittedName>
</protein>
<organism evidence="1 2">
    <name type="scientific">Iocasia fonsfrigidae</name>
    <dbReference type="NCBI Taxonomy" id="2682810"/>
    <lineage>
        <taxon>Bacteria</taxon>
        <taxon>Bacillati</taxon>
        <taxon>Bacillota</taxon>
        <taxon>Clostridia</taxon>
        <taxon>Halanaerobiales</taxon>
        <taxon>Halanaerobiaceae</taxon>
        <taxon>Iocasia</taxon>
    </lineage>
</organism>
<evidence type="ECO:0000313" key="2">
    <source>
        <dbReference type="Proteomes" id="UP000665020"/>
    </source>
</evidence>
<dbReference type="EMBL" id="CP046640">
    <property type="protein sequence ID" value="QTL99464.1"/>
    <property type="molecule type" value="Genomic_DNA"/>
</dbReference>
<gene>
    <name evidence="1" type="ORF">GM661_16680</name>
</gene>
<accession>A0A8A7KN25</accession>
<dbReference type="AlphaFoldDB" id="A0A8A7KN25"/>
<dbReference type="KEGG" id="ifn:GM661_16680"/>
<dbReference type="Proteomes" id="UP000665020">
    <property type="component" value="Chromosome"/>
</dbReference>
<keyword evidence="2" id="KW-1185">Reference proteome</keyword>
<dbReference type="RefSeq" id="WP_230867807.1">
    <property type="nucleotide sequence ID" value="NZ_CP046640.1"/>
</dbReference>
<sequence length="136" mass="16343">MPFGYSKKIFKYPPVQYIPLDQYHKITGETPNPHSRTKLYVFNQFEKKDLERKIAYLRLEKNYTIKEGQLVVLIINGKADLLQYRGHEISIVGQPTTGHYQLFTITTQYFYKDRLIFIFYDGEDSEKIDWFNYNRL</sequence>